<dbReference type="CDD" id="cd23767">
    <property type="entry name" value="IQCD"/>
    <property type="match status" value="1"/>
</dbReference>
<dbReference type="Gene3D" id="1.20.5.190">
    <property type="match status" value="1"/>
</dbReference>
<sequence>MMVSQVTWSLSQSTPCTTTVLSEKDPNIFDPERHAQYAEEVAATTIQAAYRGFKTRQSIEKDNEAAEVIQKAYRKHSSNRGNKWYAESDGSDQEHDEEEENGKKGLPFSEKIRKSVTSIFRKASSHVQEDQNNPCKMYLSQNNRHELTSAASHSAKHLNIREFSSVLKGCCLLSRIDSLSPLYESIGVECIAENCLLMQPNISISGVFFRPERVLLIGAELTVISFLLRIYLVSNAWQTVIRLFCPCGLARSGVY</sequence>
<reference evidence="2 3" key="1">
    <citation type="submission" date="2021-06" db="EMBL/GenBank/DDBJ databases">
        <title>Caerostris extrusa draft genome.</title>
        <authorList>
            <person name="Kono N."/>
            <person name="Arakawa K."/>
        </authorList>
    </citation>
    <scope>NUCLEOTIDE SEQUENCE [LARGE SCALE GENOMIC DNA]</scope>
</reference>
<accession>A0AAV4S297</accession>
<gene>
    <name evidence="2" type="ORF">CEXT_385631</name>
</gene>
<dbReference type="Proteomes" id="UP001054945">
    <property type="component" value="Unassembled WGS sequence"/>
</dbReference>
<comment type="caution">
    <text evidence="2">The sequence shown here is derived from an EMBL/GenBank/DDBJ whole genome shotgun (WGS) entry which is preliminary data.</text>
</comment>
<dbReference type="PROSITE" id="PS50096">
    <property type="entry name" value="IQ"/>
    <property type="match status" value="1"/>
</dbReference>
<organism evidence="2 3">
    <name type="scientific">Caerostris extrusa</name>
    <name type="common">Bark spider</name>
    <name type="synonym">Caerostris bankana</name>
    <dbReference type="NCBI Taxonomy" id="172846"/>
    <lineage>
        <taxon>Eukaryota</taxon>
        <taxon>Metazoa</taxon>
        <taxon>Ecdysozoa</taxon>
        <taxon>Arthropoda</taxon>
        <taxon>Chelicerata</taxon>
        <taxon>Arachnida</taxon>
        <taxon>Araneae</taxon>
        <taxon>Araneomorphae</taxon>
        <taxon>Entelegynae</taxon>
        <taxon>Araneoidea</taxon>
        <taxon>Araneidae</taxon>
        <taxon>Caerostris</taxon>
    </lineage>
</organism>
<proteinExistence type="predicted"/>
<keyword evidence="3" id="KW-1185">Reference proteome</keyword>
<evidence type="ECO:0000313" key="3">
    <source>
        <dbReference type="Proteomes" id="UP001054945"/>
    </source>
</evidence>
<dbReference type="EMBL" id="BPLR01008916">
    <property type="protein sequence ID" value="GIY28170.1"/>
    <property type="molecule type" value="Genomic_DNA"/>
</dbReference>
<evidence type="ECO:0000313" key="2">
    <source>
        <dbReference type="EMBL" id="GIY28170.1"/>
    </source>
</evidence>
<protein>
    <submittedName>
        <fullName evidence="2">Uncharacterized protein</fullName>
    </submittedName>
</protein>
<dbReference type="Pfam" id="PF00612">
    <property type="entry name" value="IQ"/>
    <property type="match status" value="1"/>
</dbReference>
<dbReference type="AlphaFoldDB" id="A0AAV4S297"/>
<dbReference type="InterPro" id="IPR000048">
    <property type="entry name" value="IQ_motif_EF-hand-BS"/>
</dbReference>
<feature type="region of interest" description="Disordered" evidence="1">
    <location>
        <begin position="79"/>
        <end position="107"/>
    </location>
</feature>
<name>A0AAV4S297_CAEEX</name>
<feature type="compositionally biased region" description="Acidic residues" evidence="1">
    <location>
        <begin position="89"/>
        <end position="100"/>
    </location>
</feature>
<evidence type="ECO:0000256" key="1">
    <source>
        <dbReference type="SAM" id="MobiDB-lite"/>
    </source>
</evidence>